<sequence>MSWDAFQREVLDALGHSVYRLADAEPAAVPDAAALTPLQRAVLRAAGRRDPDASLLAATQTLRANPTAKRALWPRLRALRRGEAG</sequence>
<dbReference type="AlphaFoldDB" id="A0A4U5JN55"/>
<dbReference type="EMBL" id="SZUA01000003">
    <property type="protein sequence ID" value="TKR29748.1"/>
    <property type="molecule type" value="Genomic_DNA"/>
</dbReference>
<name>A0A4U5JN55_9GAMM</name>
<dbReference type="Proteomes" id="UP000308707">
    <property type="component" value="Unassembled WGS sequence"/>
</dbReference>
<organism evidence="1 2">
    <name type="scientific">Luteimonas gilva</name>
    <dbReference type="NCBI Taxonomy" id="2572684"/>
    <lineage>
        <taxon>Bacteria</taxon>
        <taxon>Pseudomonadati</taxon>
        <taxon>Pseudomonadota</taxon>
        <taxon>Gammaproteobacteria</taxon>
        <taxon>Lysobacterales</taxon>
        <taxon>Lysobacteraceae</taxon>
        <taxon>Luteimonas</taxon>
    </lineage>
</organism>
<comment type="caution">
    <text evidence="1">The sequence shown here is derived from an EMBL/GenBank/DDBJ whole genome shotgun (WGS) entry which is preliminary data.</text>
</comment>
<evidence type="ECO:0000313" key="1">
    <source>
        <dbReference type="EMBL" id="TKR29748.1"/>
    </source>
</evidence>
<protein>
    <submittedName>
        <fullName evidence="1">Uncharacterized protein</fullName>
    </submittedName>
</protein>
<dbReference type="OrthoDB" id="6028077at2"/>
<keyword evidence="2" id="KW-1185">Reference proteome</keyword>
<reference evidence="1 2" key="1">
    <citation type="submission" date="2019-04" db="EMBL/GenBank/DDBJ databases">
        <title>Reference strain of H23.</title>
        <authorList>
            <person name="Luo X."/>
        </authorList>
    </citation>
    <scope>NUCLEOTIDE SEQUENCE [LARGE SCALE GENOMIC DNA]</scope>
    <source>
        <strain evidence="1 2">H23</strain>
    </source>
</reference>
<evidence type="ECO:0000313" key="2">
    <source>
        <dbReference type="Proteomes" id="UP000308707"/>
    </source>
</evidence>
<dbReference type="RefSeq" id="WP_137268151.1">
    <property type="nucleotide sequence ID" value="NZ_SZUA01000003.1"/>
</dbReference>
<gene>
    <name evidence="1" type="ORF">FCE95_16660</name>
</gene>
<accession>A0A4U5JN55</accession>
<proteinExistence type="predicted"/>